<evidence type="ECO:0000313" key="9">
    <source>
        <dbReference type="EMBL" id="EDV27830.1"/>
    </source>
</evidence>
<dbReference type="Proteomes" id="UP000009022">
    <property type="component" value="Unassembled WGS sequence"/>
</dbReference>
<dbReference type="CTD" id="6750879"/>
<dbReference type="STRING" id="10228.B3RMD1"/>
<dbReference type="GeneID" id="6750879"/>
<evidence type="ECO:0000256" key="1">
    <source>
        <dbReference type="ARBA" id="ARBA00004575"/>
    </source>
</evidence>
<dbReference type="PANTHER" id="PTHR13598:SF1">
    <property type="entry name" value="AT07567P-RELATED"/>
    <property type="match status" value="1"/>
</dbReference>
<dbReference type="GO" id="GO:0005637">
    <property type="term" value="C:nuclear inner membrane"/>
    <property type="evidence" value="ECO:0007669"/>
    <property type="project" value="UniProtKB-SubCell"/>
</dbReference>
<dbReference type="HOGENOM" id="CLU_995087_0_0_1"/>
<evidence type="ECO:0000256" key="3">
    <source>
        <dbReference type="ARBA" id="ARBA00022692"/>
    </source>
</evidence>
<feature type="transmembrane region" description="Helical" evidence="8">
    <location>
        <begin position="139"/>
        <end position="156"/>
    </location>
</feature>
<comment type="similarity">
    <text evidence="2">Belongs to the NEMP family.</text>
</comment>
<keyword evidence="4" id="KW-0732">Signal</keyword>
<dbReference type="InterPro" id="IPR019358">
    <property type="entry name" value="NEMP_fam"/>
</dbReference>
<feature type="transmembrane region" description="Helical" evidence="8">
    <location>
        <begin position="109"/>
        <end position="127"/>
    </location>
</feature>
<gene>
    <name evidence="9" type="ORF">TRIADDRAFT_53906</name>
</gene>
<evidence type="ECO:0000313" key="10">
    <source>
        <dbReference type="Proteomes" id="UP000009022"/>
    </source>
</evidence>
<keyword evidence="6 8" id="KW-0472">Membrane</keyword>
<dbReference type="RefSeq" id="XP_002109664.1">
    <property type="nucleotide sequence ID" value="XM_002109628.1"/>
</dbReference>
<evidence type="ECO:0000256" key="6">
    <source>
        <dbReference type="ARBA" id="ARBA00023136"/>
    </source>
</evidence>
<dbReference type="AlphaFoldDB" id="B3RMD1"/>
<dbReference type="GO" id="GO:0005635">
    <property type="term" value="C:nuclear envelope"/>
    <property type="evidence" value="ECO:0000318"/>
    <property type="project" value="GO_Central"/>
</dbReference>
<evidence type="ECO:0000256" key="4">
    <source>
        <dbReference type="ARBA" id="ARBA00022729"/>
    </source>
</evidence>
<dbReference type="KEGG" id="tad:TRIADDRAFT_53906"/>
<dbReference type="FunCoup" id="B3RMD1">
    <property type="interactions" value="1574"/>
</dbReference>
<dbReference type="OMA" id="FNMTHAT"/>
<dbReference type="PANTHER" id="PTHR13598">
    <property type="entry name" value="AT07567P-RELATED"/>
    <property type="match status" value="1"/>
</dbReference>
<keyword evidence="3 8" id="KW-0812">Transmembrane</keyword>
<dbReference type="OrthoDB" id="509138at2759"/>
<sequence length="280" mass="32190">MATQGYGDELQYFNSSYTSKSFNMTHATTTIVYHGVARSRLVFYGISIAIGISIGSVLAFAISFHYCSKLLPQKSVTNIIAIGGILIMTYFVDYRPFNYASFLIANKEAIAIYVVISGGLTFCLCHTYEPGPEDPKRKVIQWIIQAIAILLMYYGLQLQEISFLVIIVCWIWSWQYHATKATAVVKATFKKFRKRYALRATVNTPHRFLTQEEFVTEGKVETEKALQQLRDYCTSPECNTWEIVKKLKDPKRFAELLYGNGDLDDRELYRWMNDSMFDVE</sequence>
<feature type="transmembrane region" description="Helical" evidence="8">
    <location>
        <begin position="41"/>
        <end position="64"/>
    </location>
</feature>
<dbReference type="Pfam" id="PF10225">
    <property type="entry name" value="NEMP"/>
    <property type="match status" value="1"/>
</dbReference>
<proteinExistence type="inferred from homology"/>
<evidence type="ECO:0000256" key="2">
    <source>
        <dbReference type="ARBA" id="ARBA00005748"/>
    </source>
</evidence>
<evidence type="ECO:0000256" key="5">
    <source>
        <dbReference type="ARBA" id="ARBA00022989"/>
    </source>
</evidence>
<feature type="transmembrane region" description="Helical" evidence="8">
    <location>
        <begin position="76"/>
        <end position="97"/>
    </location>
</feature>
<dbReference type="EMBL" id="DS985242">
    <property type="protein sequence ID" value="EDV27830.1"/>
    <property type="molecule type" value="Genomic_DNA"/>
</dbReference>
<comment type="subcellular location">
    <subcellularLocation>
        <location evidence="1">Nucleus inner membrane</location>
        <topology evidence="1">Multi-pass membrane protein</topology>
        <orientation evidence="1">Nucleoplasmic side</orientation>
    </subcellularLocation>
</comment>
<name>B3RMD1_TRIAD</name>
<dbReference type="PhylomeDB" id="B3RMD1"/>
<feature type="transmembrane region" description="Helical" evidence="8">
    <location>
        <begin position="162"/>
        <end position="185"/>
    </location>
</feature>
<evidence type="ECO:0000256" key="7">
    <source>
        <dbReference type="ARBA" id="ARBA00023242"/>
    </source>
</evidence>
<organism evidence="9 10">
    <name type="scientific">Trichoplax adhaerens</name>
    <name type="common">Trichoplax reptans</name>
    <dbReference type="NCBI Taxonomy" id="10228"/>
    <lineage>
        <taxon>Eukaryota</taxon>
        <taxon>Metazoa</taxon>
        <taxon>Placozoa</taxon>
        <taxon>Uniplacotomia</taxon>
        <taxon>Trichoplacea</taxon>
        <taxon>Trichoplacidae</taxon>
        <taxon>Trichoplax</taxon>
    </lineage>
</organism>
<keyword evidence="10" id="KW-1185">Reference proteome</keyword>
<accession>B3RMD1</accession>
<dbReference type="InParanoid" id="B3RMD1"/>
<reference evidence="9 10" key="1">
    <citation type="journal article" date="2008" name="Nature">
        <title>The Trichoplax genome and the nature of placozoans.</title>
        <authorList>
            <person name="Srivastava M."/>
            <person name="Begovic E."/>
            <person name="Chapman J."/>
            <person name="Putnam N.H."/>
            <person name="Hellsten U."/>
            <person name="Kawashima T."/>
            <person name="Kuo A."/>
            <person name="Mitros T."/>
            <person name="Salamov A."/>
            <person name="Carpenter M.L."/>
            <person name="Signorovitch A.Y."/>
            <person name="Moreno M.A."/>
            <person name="Kamm K."/>
            <person name="Grimwood J."/>
            <person name="Schmutz J."/>
            <person name="Shapiro H."/>
            <person name="Grigoriev I.V."/>
            <person name="Buss L.W."/>
            <person name="Schierwater B."/>
            <person name="Dellaporta S.L."/>
            <person name="Rokhsar D.S."/>
        </authorList>
    </citation>
    <scope>NUCLEOTIDE SEQUENCE [LARGE SCALE GENOMIC DNA]</scope>
    <source>
        <strain evidence="9 10">Grell-BS-1999</strain>
    </source>
</reference>
<keyword evidence="5 8" id="KW-1133">Transmembrane helix</keyword>
<evidence type="ECO:0000256" key="8">
    <source>
        <dbReference type="SAM" id="Phobius"/>
    </source>
</evidence>
<dbReference type="eggNOG" id="KOG3817">
    <property type="taxonomic scope" value="Eukaryota"/>
</dbReference>
<protein>
    <submittedName>
        <fullName evidence="9">Uncharacterized protein</fullName>
    </submittedName>
</protein>
<keyword evidence="7" id="KW-0539">Nucleus</keyword>